<evidence type="ECO:0000313" key="3">
    <source>
        <dbReference type="Proteomes" id="UP001179121"/>
    </source>
</evidence>
<dbReference type="Pfam" id="PF06966">
    <property type="entry name" value="DUF1295"/>
    <property type="match status" value="1"/>
</dbReference>
<evidence type="ECO:0008006" key="4">
    <source>
        <dbReference type="Google" id="ProtNLM"/>
    </source>
</evidence>
<keyword evidence="3" id="KW-1185">Reference proteome</keyword>
<feature type="transmembrane region" description="Helical" evidence="1">
    <location>
        <begin position="197"/>
        <end position="216"/>
    </location>
</feature>
<dbReference type="RefSeq" id="WP_289271597.1">
    <property type="nucleotide sequence ID" value="NZ_OX365700.1"/>
</dbReference>
<name>A0AA86N445_9BACT</name>
<dbReference type="AlphaFoldDB" id="A0AA86N445"/>
<feature type="transmembrane region" description="Helical" evidence="1">
    <location>
        <begin position="65"/>
        <end position="87"/>
    </location>
</feature>
<keyword evidence="1" id="KW-1133">Transmembrane helix</keyword>
<dbReference type="PROSITE" id="PS50244">
    <property type="entry name" value="S5A_REDUCTASE"/>
    <property type="match status" value="1"/>
</dbReference>
<evidence type="ECO:0000313" key="2">
    <source>
        <dbReference type="EMBL" id="CAI4034191.1"/>
    </source>
</evidence>
<dbReference type="InterPro" id="IPR010721">
    <property type="entry name" value="UstE-like"/>
</dbReference>
<evidence type="ECO:0000256" key="1">
    <source>
        <dbReference type="SAM" id="Phobius"/>
    </source>
</evidence>
<feature type="transmembrane region" description="Helical" evidence="1">
    <location>
        <begin position="33"/>
        <end position="53"/>
    </location>
</feature>
<accession>A0AA86N445</accession>
<keyword evidence="1" id="KW-0472">Membrane</keyword>
<dbReference type="Gene3D" id="1.20.120.1630">
    <property type="match status" value="1"/>
</dbReference>
<feature type="transmembrane region" description="Helical" evidence="1">
    <location>
        <begin position="108"/>
        <end position="131"/>
    </location>
</feature>
<dbReference type="Proteomes" id="UP001179121">
    <property type="component" value="Chromosome"/>
</dbReference>
<dbReference type="EMBL" id="OX365700">
    <property type="protein sequence ID" value="CAI4034191.1"/>
    <property type="molecule type" value="Genomic_DNA"/>
</dbReference>
<sequence>MTMDPLALVLWAYLASMVVMALLWWIQRIVRNASIADVGWCMTLFGVVVWYAVQVPGVPERRLLLALLAAGYGLRLGLAILFTRVLGQPEDPRYARLRQQWGADSERNLFLYFQLQAAAVPLFSLPFLVVMQNPRPTFSLWEYAGVGLWLVGIIGETVADAQLADFKRQPWNRSHVCRTGLWYYSRHPNYFFEWVHWWSYVVMAVGLSNGWLTWVGPAAMGWALLKVTGVPYAEAQALRSRGDEYRHYQLTTNVFIPWFPRRHG</sequence>
<dbReference type="PANTHER" id="PTHR32251">
    <property type="entry name" value="3-OXO-5-ALPHA-STEROID 4-DEHYDROGENASE"/>
    <property type="match status" value="1"/>
</dbReference>
<dbReference type="GO" id="GO:0016020">
    <property type="term" value="C:membrane"/>
    <property type="evidence" value="ECO:0007669"/>
    <property type="project" value="TreeGrafter"/>
</dbReference>
<gene>
    <name evidence="2" type="ORF">DNFV4_04635</name>
</gene>
<reference evidence="2" key="1">
    <citation type="submission" date="2022-10" db="EMBL/GenBank/DDBJ databases">
        <authorList>
            <person name="Koch H."/>
        </authorList>
    </citation>
    <scope>NUCLEOTIDE SEQUENCE</scope>
    <source>
        <strain evidence="2">DNF</strain>
    </source>
</reference>
<proteinExistence type="predicted"/>
<dbReference type="KEGG" id="nti:DNFV4_04635"/>
<dbReference type="PANTHER" id="PTHR32251:SF17">
    <property type="entry name" value="STEROID 5-ALPHA REDUCTASE C-TERMINAL DOMAIN-CONTAINING PROTEIN"/>
    <property type="match status" value="1"/>
</dbReference>
<feature type="transmembrane region" description="Helical" evidence="1">
    <location>
        <begin position="6"/>
        <end position="26"/>
    </location>
</feature>
<organism evidence="2 3">
    <name type="scientific">Nitrospira tepida</name>
    <dbReference type="NCBI Taxonomy" id="2973512"/>
    <lineage>
        <taxon>Bacteria</taxon>
        <taxon>Pseudomonadati</taxon>
        <taxon>Nitrospirota</taxon>
        <taxon>Nitrospiria</taxon>
        <taxon>Nitrospirales</taxon>
        <taxon>Nitrospiraceae</taxon>
        <taxon>Nitrospira</taxon>
    </lineage>
</organism>
<protein>
    <recommendedName>
        <fullName evidence="4">Steroid 5-alpha reductase C-terminal domain-containing protein</fullName>
    </recommendedName>
</protein>
<keyword evidence="1" id="KW-0812">Transmembrane</keyword>